<evidence type="ECO:0000313" key="3">
    <source>
        <dbReference type="Proteomes" id="UP001066276"/>
    </source>
</evidence>
<protein>
    <submittedName>
        <fullName evidence="2">Uncharacterized protein</fullName>
    </submittedName>
</protein>
<keyword evidence="1" id="KW-1133">Transmembrane helix</keyword>
<feature type="transmembrane region" description="Helical" evidence="1">
    <location>
        <begin position="124"/>
        <end position="145"/>
    </location>
</feature>
<name>A0AAV7WZQ8_PLEWA</name>
<dbReference type="AlphaFoldDB" id="A0AAV7WZQ8"/>
<dbReference type="EMBL" id="JANPWB010000001">
    <property type="protein sequence ID" value="KAJ1218260.1"/>
    <property type="molecule type" value="Genomic_DNA"/>
</dbReference>
<evidence type="ECO:0000256" key="1">
    <source>
        <dbReference type="SAM" id="Phobius"/>
    </source>
</evidence>
<proteinExistence type="predicted"/>
<keyword evidence="3" id="KW-1185">Reference proteome</keyword>
<organism evidence="2 3">
    <name type="scientific">Pleurodeles waltl</name>
    <name type="common">Iberian ribbed newt</name>
    <dbReference type="NCBI Taxonomy" id="8319"/>
    <lineage>
        <taxon>Eukaryota</taxon>
        <taxon>Metazoa</taxon>
        <taxon>Chordata</taxon>
        <taxon>Craniata</taxon>
        <taxon>Vertebrata</taxon>
        <taxon>Euteleostomi</taxon>
        <taxon>Amphibia</taxon>
        <taxon>Batrachia</taxon>
        <taxon>Caudata</taxon>
        <taxon>Salamandroidea</taxon>
        <taxon>Salamandridae</taxon>
        <taxon>Pleurodelinae</taxon>
        <taxon>Pleurodeles</taxon>
    </lineage>
</organism>
<feature type="transmembrane region" description="Helical" evidence="1">
    <location>
        <begin position="97"/>
        <end position="118"/>
    </location>
</feature>
<keyword evidence="1" id="KW-0472">Membrane</keyword>
<evidence type="ECO:0000313" key="2">
    <source>
        <dbReference type="EMBL" id="KAJ1218260.1"/>
    </source>
</evidence>
<sequence length="197" mass="19493">MVVGVVSACERGVVTGVLVMDVMAEDVVRAGVSGDKTGREAVSSAALLVAAVSCKAVLVTAVSLAAVLVAALSCEAGFVTAVSLVAVLVAVVSCKAVLVAAVSLAAVLVVAVSLAVVLVAGMCLAAVLVVAVSLAAVLVAVLSAVQVCGDLPFFLCPLPTLDGGAAVFPLPTVLLGEPLVPDVLHFSRWVVANFLTF</sequence>
<feature type="transmembrane region" description="Helical" evidence="1">
    <location>
        <begin position="45"/>
        <end position="70"/>
    </location>
</feature>
<feature type="transmembrane region" description="Helical" evidence="1">
    <location>
        <begin position="76"/>
        <end position="92"/>
    </location>
</feature>
<gene>
    <name evidence="2" type="ORF">NDU88_005843</name>
</gene>
<comment type="caution">
    <text evidence="2">The sequence shown here is derived from an EMBL/GenBank/DDBJ whole genome shotgun (WGS) entry which is preliminary data.</text>
</comment>
<keyword evidence="1" id="KW-0812">Transmembrane</keyword>
<reference evidence="2" key="1">
    <citation type="journal article" date="2022" name="bioRxiv">
        <title>Sequencing and chromosome-scale assembly of the giantPleurodeles waltlgenome.</title>
        <authorList>
            <person name="Brown T."/>
            <person name="Elewa A."/>
            <person name="Iarovenko S."/>
            <person name="Subramanian E."/>
            <person name="Araus A.J."/>
            <person name="Petzold A."/>
            <person name="Susuki M."/>
            <person name="Suzuki K.-i.T."/>
            <person name="Hayashi T."/>
            <person name="Toyoda A."/>
            <person name="Oliveira C."/>
            <person name="Osipova E."/>
            <person name="Leigh N.D."/>
            <person name="Simon A."/>
            <person name="Yun M.H."/>
        </authorList>
    </citation>
    <scope>NUCLEOTIDE SEQUENCE</scope>
    <source>
        <strain evidence="2">20211129_DDA</strain>
        <tissue evidence="2">Liver</tissue>
    </source>
</reference>
<accession>A0AAV7WZQ8</accession>
<dbReference type="Proteomes" id="UP001066276">
    <property type="component" value="Chromosome 1_1"/>
</dbReference>